<dbReference type="Proteomes" id="UP000184267">
    <property type="component" value="Unassembled WGS sequence"/>
</dbReference>
<evidence type="ECO:0000313" key="3">
    <source>
        <dbReference type="Proteomes" id="UP000184267"/>
    </source>
</evidence>
<protein>
    <submittedName>
        <fullName evidence="2">Uncharacterized protein</fullName>
    </submittedName>
</protein>
<name>A0A1M2VDG6_TRAPU</name>
<gene>
    <name evidence="2" type="ORF">TRAPUB_3548</name>
</gene>
<organism evidence="2 3">
    <name type="scientific">Trametes pubescens</name>
    <name type="common">White-rot fungus</name>
    <dbReference type="NCBI Taxonomy" id="154538"/>
    <lineage>
        <taxon>Eukaryota</taxon>
        <taxon>Fungi</taxon>
        <taxon>Dikarya</taxon>
        <taxon>Basidiomycota</taxon>
        <taxon>Agaricomycotina</taxon>
        <taxon>Agaricomycetes</taxon>
        <taxon>Polyporales</taxon>
        <taxon>Polyporaceae</taxon>
        <taxon>Trametes</taxon>
    </lineage>
</organism>
<keyword evidence="3" id="KW-1185">Reference proteome</keyword>
<evidence type="ECO:0000313" key="2">
    <source>
        <dbReference type="EMBL" id="OJT05625.1"/>
    </source>
</evidence>
<proteinExistence type="predicted"/>
<sequence length="58" mass="6635">MQAITRVEGEGEPQRRDVSKDEREVFDELVPRDDDVQGLALAPQSKRIGRLYRALDIP</sequence>
<evidence type="ECO:0000256" key="1">
    <source>
        <dbReference type="SAM" id="MobiDB-lite"/>
    </source>
</evidence>
<dbReference type="EMBL" id="MNAD01001415">
    <property type="protein sequence ID" value="OJT05625.1"/>
    <property type="molecule type" value="Genomic_DNA"/>
</dbReference>
<dbReference type="AlphaFoldDB" id="A0A1M2VDG6"/>
<reference evidence="2 3" key="1">
    <citation type="submission" date="2016-10" db="EMBL/GenBank/DDBJ databases">
        <title>Genome sequence of the basidiomycete white-rot fungus Trametes pubescens.</title>
        <authorList>
            <person name="Makela M.R."/>
            <person name="Granchi Z."/>
            <person name="Peng M."/>
            <person name="De Vries R.P."/>
            <person name="Grigoriev I."/>
            <person name="Riley R."/>
            <person name="Hilden K."/>
        </authorList>
    </citation>
    <scope>NUCLEOTIDE SEQUENCE [LARGE SCALE GENOMIC DNA]</scope>
    <source>
        <strain evidence="2 3">FBCC735</strain>
    </source>
</reference>
<comment type="caution">
    <text evidence="2">The sequence shown here is derived from an EMBL/GenBank/DDBJ whole genome shotgun (WGS) entry which is preliminary data.</text>
</comment>
<feature type="compositionally biased region" description="Basic and acidic residues" evidence="1">
    <location>
        <begin position="7"/>
        <end position="23"/>
    </location>
</feature>
<accession>A0A1M2VDG6</accession>
<feature type="region of interest" description="Disordered" evidence="1">
    <location>
        <begin position="1"/>
        <end position="23"/>
    </location>
</feature>